<accession>D5Q4D8</accession>
<organism evidence="1 2">
    <name type="scientific">Clostridioides difficile NAP08</name>
    <dbReference type="NCBI Taxonomy" id="525259"/>
    <lineage>
        <taxon>Bacteria</taxon>
        <taxon>Bacillati</taxon>
        <taxon>Bacillota</taxon>
        <taxon>Clostridia</taxon>
        <taxon>Peptostreptococcales</taxon>
        <taxon>Peptostreptococcaceae</taxon>
        <taxon>Clostridioides</taxon>
    </lineage>
</organism>
<dbReference type="Proteomes" id="UP000003227">
    <property type="component" value="Unassembled WGS sequence"/>
</dbReference>
<dbReference type="EMBL" id="ADNX01000040">
    <property type="protein sequence ID" value="EFH07238.1"/>
    <property type="molecule type" value="Genomic_DNA"/>
</dbReference>
<dbReference type="AlphaFoldDB" id="D5Q4D8"/>
<protein>
    <submittedName>
        <fullName evidence="1">Uncharacterized protein</fullName>
    </submittedName>
</protein>
<name>D5Q4D8_CLODI</name>
<gene>
    <name evidence="1" type="ORF">HMPREF0220_1770</name>
</gene>
<sequence length="69" mass="7436">MGCVVFFSHGRDLLSCRMSAAGISGASRIAGFGEGTPQQVSREGQNRRIADFGTVVETCSRSRSRFSLH</sequence>
<evidence type="ECO:0000313" key="1">
    <source>
        <dbReference type="EMBL" id="EFH07238.1"/>
    </source>
</evidence>
<proteinExistence type="predicted"/>
<dbReference type="HOGENOM" id="CLU_2772270_0_0_9"/>
<evidence type="ECO:0000313" key="2">
    <source>
        <dbReference type="Proteomes" id="UP000003227"/>
    </source>
</evidence>
<comment type="caution">
    <text evidence="1">The sequence shown here is derived from an EMBL/GenBank/DDBJ whole genome shotgun (WGS) entry which is preliminary data.</text>
</comment>
<reference evidence="1 2" key="1">
    <citation type="submission" date="2010-05" db="EMBL/GenBank/DDBJ databases">
        <authorList>
            <person name="Qin X."/>
            <person name="Bachman B."/>
            <person name="Battles P."/>
            <person name="Bell A."/>
            <person name="Bess C."/>
            <person name="Bickham C."/>
            <person name="Chaboub L."/>
            <person name="Chen D."/>
            <person name="Coyle M."/>
            <person name="Deiros D.R."/>
            <person name="Dinh H."/>
            <person name="Forbes L."/>
            <person name="Fowler G."/>
            <person name="Francisco L."/>
            <person name="Fu Q."/>
            <person name="Gubbala S."/>
            <person name="Hale W."/>
            <person name="Han Y."/>
            <person name="Hemphill L."/>
            <person name="Highlander S.K."/>
            <person name="Hirani K."/>
            <person name="Hogues M."/>
            <person name="Jackson L."/>
            <person name="Jakkamsetti A."/>
            <person name="Javaid M."/>
            <person name="Jiang H."/>
            <person name="Korchina V."/>
            <person name="Kovar C."/>
            <person name="Lara F."/>
            <person name="Lee S."/>
            <person name="Mata R."/>
            <person name="Mathew T."/>
            <person name="Moen C."/>
            <person name="Morales K."/>
            <person name="Munidasa M."/>
            <person name="Nazareth L."/>
            <person name="Ngo R."/>
            <person name="Nguyen L."/>
            <person name="Okwuonu G."/>
            <person name="Ongeri F."/>
            <person name="Patil S."/>
            <person name="Petrosino J."/>
            <person name="Pham C."/>
            <person name="Pham P."/>
            <person name="Pu L.-L."/>
            <person name="Puazo M."/>
            <person name="Raj R."/>
            <person name="Reid J."/>
            <person name="Rouhana J."/>
            <person name="Saada N."/>
            <person name="Shang Y."/>
            <person name="Simmons D."/>
            <person name="Thornton R."/>
            <person name="Warren J."/>
            <person name="Weissenberger G."/>
            <person name="Zhang J."/>
            <person name="Zhang L."/>
            <person name="Zhou C."/>
            <person name="Zhu D."/>
            <person name="Muzny D."/>
            <person name="Worley K."/>
            <person name="Gibbs R."/>
        </authorList>
    </citation>
    <scope>NUCLEOTIDE SEQUENCE [LARGE SCALE GENOMIC DNA]</scope>
    <source>
        <strain evidence="1 2">NAP08</strain>
    </source>
</reference>